<reference evidence="9 10" key="1">
    <citation type="submission" date="2018-12" db="EMBL/GenBank/DDBJ databases">
        <authorList>
            <person name="Li F."/>
        </authorList>
    </citation>
    <scope>NUCLEOTIDE SEQUENCE [LARGE SCALE GENOMIC DNA]</scope>
    <source>
        <strain evidence="9 10">11W25H-1</strain>
    </source>
</reference>
<sequence>MKVSRTETTLTHALLVVAAIIAVYPLISIVLSALRGGDGSIGLGSFELAWERGGFGTALLSSAFISITVVVVTVAVVSLAGFALATMRVPGGRLMLPILLLGLVLPYEVTVLPLYQLMTDWGLLDTWWALILPQIGLSVPLGVFWMRSFFASVPGELLEAARIDGAGRFETFRLVLLPVAGPAIATLATILFLFTWNEFLLALVLVPQDPLVQTAPLALSFFAGAGRTIDPSVTAAAAVIVAAPIVIAYVILQRRLISGLTEGAVK</sequence>
<keyword evidence="4 7" id="KW-0812">Transmembrane</keyword>
<evidence type="ECO:0000256" key="6">
    <source>
        <dbReference type="ARBA" id="ARBA00023136"/>
    </source>
</evidence>
<dbReference type="RefSeq" id="WP_128495610.1">
    <property type="nucleotide sequence ID" value="NZ_RZNB01000005.1"/>
</dbReference>
<protein>
    <submittedName>
        <fullName evidence="9">Carbohydrate ABC transporter permease</fullName>
    </submittedName>
</protein>
<comment type="similarity">
    <text evidence="7">Belongs to the binding-protein-dependent transport system permease family.</text>
</comment>
<dbReference type="CDD" id="cd06261">
    <property type="entry name" value="TM_PBP2"/>
    <property type="match status" value="1"/>
</dbReference>
<dbReference type="PROSITE" id="PS50928">
    <property type="entry name" value="ABC_TM1"/>
    <property type="match status" value="1"/>
</dbReference>
<evidence type="ECO:0000256" key="5">
    <source>
        <dbReference type="ARBA" id="ARBA00022989"/>
    </source>
</evidence>
<feature type="transmembrane region" description="Helical" evidence="7">
    <location>
        <begin position="12"/>
        <end position="34"/>
    </location>
</feature>
<dbReference type="SUPFAM" id="SSF161098">
    <property type="entry name" value="MetI-like"/>
    <property type="match status" value="1"/>
</dbReference>
<keyword evidence="3" id="KW-1003">Cell membrane</keyword>
<gene>
    <name evidence="9" type="ORF">ELQ90_12400</name>
</gene>
<keyword evidence="5 7" id="KW-1133">Transmembrane helix</keyword>
<name>A0A3S4DDT9_9MICO</name>
<dbReference type="GO" id="GO:0055085">
    <property type="term" value="P:transmembrane transport"/>
    <property type="evidence" value="ECO:0007669"/>
    <property type="project" value="InterPro"/>
</dbReference>
<dbReference type="PANTHER" id="PTHR43744">
    <property type="entry name" value="ABC TRANSPORTER PERMEASE PROTEIN MG189-RELATED-RELATED"/>
    <property type="match status" value="1"/>
</dbReference>
<dbReference type="GO" id="GO:0005886">
    <property type="term" value="C:plasma membrane"/>
    <property type="evidence" value="ECO:0007669"/>
    <property type="project" value="UniProtKB-SubCell"/>
</dbReference>
<evidence type="ECO:0000256" key="1">
    <source>
        <dbReference type="ARBA" id="ARBA00004651"/>
    </source>
</evidence>
<evidence type="ECO:0000259" key="8">
    <source>
        <dbReference type="PROSITE" id="PS50928"/>
    </source>
</evidence>
<accession>A0A3S4DDT9</accession>
<feature type="transmembrane region" description="Helical" evidence="7">
    <location>
        <begin position="54"/>
        <end position="82"/>
    </location>
</feature>
<feature type="transmembrane region" description="Helical" evidence="7">
    <location>
        <begin position="233"/>
        <end position="252"/>
    </location>
</feature>
<dbReference type="InterPro" id="IPR035906">
    <property type="entry name" value="MetI-like_sf"/>
</dbReference>
<evidence type="ECO:0000256" key="3">
    <source>
        <dbReference type="ARBA" id="ARBA00022475"/>
    </source>
</evidence>
<keyword evidence="6 7" id="KW-0472">Membrane</keyword>
<evidence type="ECO:0000256" key="2">
    <source>
        <dbReference type="ARBA" id="ARBA00022448"/>
    </source>
</evidence>
<organism evidence="9 10">
    <name type="scientific">Labedella phragmitis</name>
    <dbReference type="NCBI Taxonomy" id="2498849"/>
    <lineage>
        <taxon>Bacteria</taxon>
        <taxon>Bacillati</taxon>
        <taxon>Actinomycetota</taxon>
        <taxon>Actinomycetes</taxon>
        <taxon>Micrococcales</taxon>
        <taxon>Microbacteriaceae</taxon>
        <taxon>Labedella</taxon>
    </lineage>
</organism>
<evidence type="ECO:0000256" key="4">
    <source>
        <dbReference type="ARBA" id="ARBA00022692"/>
    </source>
</evidence>
<feature type="transmembrane region" description="Helical" evidence="7">
    <location>
        <begin position="171"/>
        <end position="196"/>
    </location>
</feature>
<dbReference type="Pfam" id="PF00528">
    <property type="entry name" value="BPD_transp_1"/>
    <property type="match status" value="1"/>
</dbReference>
<dbReference type="OrthoDB" id="3521657at2"/>
<dbReference type="Gene3D" id="1.10.3720.10">
    <property type="entry name" value="MetI-like"/>
    <property type="match status" value="1"/>
</dbReference>
<dbReference type="PANTHER" id="PTHR43744:SF8">
    <property type="entry name" value="SN-GLYCEROL-3-PHOSPHATE TRANSPORT SYSTEM PERMEASE PROTEIN UGPE"/>
    <property type="match status" value="1"/>
</dbReference>
<proteinExistence type="inferred from homology"/>
<feature type="domain" description="ABC transmembrane type-1" evidence="8">
    <location>
        <begin position="59"/>
        <end position="252"/>
    </location>
</feature>
<feature type="transmembrane region" description="Helical" evidence="7">
    <location>
        <begin position="94"/>
        <end position="115"/>
    </location>
</feature>
<evidence type="ECO:0000313" key="9">
    <source>
        <dbReference type="EMBL" id="RWZ49563.1"/>
    </source>
</evidence>
<feature type="transmembrane region" description="Helical" evidence="7">
    <location>
        <begin position="127"/>
        <end position="150"/>
    </location>
</feature>
<comment type="caution">
    <text evidence="9">The sequence shown here is derived from an EMBL/GenBank/DDBJ whole genome shotgun (WGS) entry which is preliminary data.</text>
</comment>
<keyword evidence="10" id="KW-1185">Reference proteome</keyword>
<dbReference type="InterPro" id="IPR000515">
    <property type="entry name" value="MetI-like"/>
</dbReference>
<evidence type="ECO:0000256" key="7">
    <source>
        <dbReference type="RuleBase" id="RU363032"/>
    </source>
</evidence>
<dbReference type="Proteomes" id="UP000288547">
    <property type="component" value="Unassembled WGS sequence"/>
</dbReference>
<dbReference type="AlphaFoldDB" id="A0A3S4DDT9"/>
<evidence type="ECO:0000313" key="10">
    <source>
        <dbReference type="Proteomes" id="UP000288547"/>
    </source>
</evidence>
<dbReference type="EMBL" id="RZNB01000005">
    <property type="protein sequence ID" value="RWZ49563.1"/>
    <property type="molecule type" value="Genomic_DNA"/>
</dbReference>
<keyword evidence="2 7" id="KW-0813">Transport</keyword>
<comment type="subcellular location">
    <subcellularLocation>
        <location evidence="1 7">Cell membrane</location>
        <topology evidence="1 7">Multi-pass membrane protein</topology>
    </subcellularLocation>
</comment>